<comment type="subcellular location">
    <subcellularLocation>
        <location evidence="1">Nucleus</location>
        <location evidence="1">Nucleolus</location>
    </subcellularLocation>
</comment>
<keyword evidence="4" id="KW-0853">WD repeat</keyword>
<protein>
    <recommendedName>
        <fullName evidence="8">BOP1 N-terminal domain-containing protein</fullName>
    </recommendedName>
</protein>
<feature type="domain" description="BOP1 N-terminal" evidence="8">
    <location>
        <begin position="1"/>
        <end position="46"/>
    </location>
</feature>
<sequence length="51" mass="5764">MWGDDSSSAEKAGHLTYFPAPKPKLPGHEESYNPSPEYIPTQEEINLYPLM</sequence>
<dbReference type="GO" id="GO:0043021">
    <property type="term" value="F:ribonucleoprotein complex binding"/>
    <property type="evidence" value="ECO:0007669"/>
    <property type="project" value="TreeGrafter"/>
</dbReference>
<name>A0A7J7CDK4_TRIWF</name>
<reference evidence="9 10" key="1">
    <citation type="journal article" date="2020" name="Nat. Commun.">
        <title>Genome of Tripterygium wilfordii and identification of cytochrome P450 involved in triptolide biosynthesis.</title>
        <authorList>
            <person name="Tu L."/>
            <person name="Su P."/>
            <person name="Zhang Z."/>
            <person name="Gao L."/>
            <person name="Wang J."/>
            <person name="Hu T."/>
            <person name="Zhou J."/>
            <person name="Zhang Y."/>
            <person name="Zhao Y."/>
            <person name="Liu Y."/>
            <person name="Song Y."/>
            <person name="Tong Y."/>
            <person name="Lu Y."/>
            <person name="Yang J."/>
            <person name="Xu C."/>
            <person name="Jia M."/>
            <person name="Peters R.J."/>
            <person name="Huang L."/>
            <person name="Gao W."/>
        </authorList>
    </citation>
    <scope>NUCLEOTIDE SEQUENCE [LARGE SCALE GENOMIC DNA]</scope>
    <source>
        <strain evidence="10">cv. XIE 37</strain>
        <tissue evidence="9">Leaf</tissue>
    </source>
</reference>
<evidence type="ECO:0000256" key="5">
    <source>
        <dbReference type="ARBA" id="ARBA00022737"/>
    </source>
</evidence>
<dbReference type="InterPro" id="IPR012953">
    <property type="entry name" value="BOP1_N_dom"/>
</dbReference>
<evidence type="ECO:0000256" key="2">
    <source>
        <dbReference type="ARBA" id="ARBA00022517"/>
    </source>
</evidence>
<dbReference type="GO" id="GO:0000463">
    <property type="term" value="P:maturation of LSU-rRNA from tricistronic rRNA transcript (SSU-rRNA, 5.8S rRNA, LSU-rRNA)"/>
    <property type="evidence" value="ECO:0007669"/>
    <property type="project" value="TreeGrafter"/>
</dbReference>
<evidence type="ECO:0000256" key="4">
    <source>
        <dbReference type="ARBA" id="ARBA00022574"/>
    </source>
</evidence>
<comment type="caution">
    <text evidence="9">The sequence shown here is derived from an EMBL/GenBank/DDBJ whole genome shotgun (WGS) entry which is preliminary data.</text>
</comment>
<dbReference type="PANTHER" id="PTHR17605">
    <property type="entry name" value="RIBOSOME BIOGENESIS PROTEIN BOP1 BLOCK OF PROLIFERATION 1 PROTEIN"/>
    <property type="match status" value="1"/>
</dbReference>
<evidence type="ECO:0000259" key="8">
    <source>
        <dbReference type="Pfam" id="PF08145"/>
    </source>
</evidence>
<dbReference type="AlphaFoldDB" id="A0A7J7CDK4"/>
<evidence type="ECO:0000256" key="3">
    <source>
        <dbReference type="ARBA" id="ARBA00022552"/>
    </source>
</evidence>
<keyword evidence="5" id="KW-0677">Repeat</keyword>
<proteinExistence type="predicted"/>
<dbReference type="Pfam" id="PF08145">
    <property type="entry name" value="BOP1NT"/>
    <property type="match status" value="1"/>
</dbReference>
<gene>
    <name evidence="9" type="ORF">HS088_TW18G00501</name>
</gene>
<evidence type="ECO:0000256" key="7">
    <source>
        <dbReference type="SAM" id="MobiDB-lite"/>
    </source>
</evidence>
<evidence type="ECO:0000313" key="9">
    <source>
        <dbReference type="EMBL" id="KAF5731816.1"/>
    </source>
</evidence>
<keyword evidence="10" id="KW-1185">Reference proteome</keyword>
<evidence type="ECO:0000256" key="1">
    <source>
        <dbReference type="ARBA" id="ARBA00004604"/>
    </source>
</evidence>
<dbReference type="PANTHER" id="PTHR17605:SF0">
    <property type="entry name" value="RIBOSOME BIOGENESIS PROTEIN BOP1"/>
    <property type="match status" value="1"/>
</dbReference>
<dbReference type="InterPro" id="IPR028598">
    <property type="entry name" value="BOP1/Erb1"/>
</dbReference>
<dbReference type="GO" id="GO:0030687">
    <property type="term" value="C:preribosome, large subunit precursor"/>
    <property type="evidence" value="ECO:0007669"/>
    <property type="project" value="TreeGrafter"/>
</dbReference>
<dbReference type="GO" id="GO:0070545">
    <property type="term" value="C:PeBoW complex"/>
    <property type="evidence" value="ECO:0007669"/>
    <property type="project" value="TreeGrafter"/>
</dbReference>
<evidence type="ECO:0000256" key="6">
    <source>
        <dbReference type="ARBA" id="ARBA00023242"/>
    </source>
</evidence>
<dbReference type="EMBL" id="JAAARO010000018">
    <property type="protein sequence ID" value="KAF5731816.1"/>
    <property type="molecule type" value="Genomic_DNA"/>
</dbReference>
<evidence type="ECO:0000313" key="10">
    <source>
        <dbReference type="Proteomes" id="UP000593562"/>
    </source>
</evidence>
<dbReference type="InParanoid" id="A0A7J7CDK4"/>
<keyword evidence="6" id="KW-0539">Nucleus</keyword>
<keyword evidence="2" id="KW-0690">Ribosome biogenesis</keyword>
<keyword evidence="3" id="KW-0698">rRNA processing</keyword>
<dbReference type="Proteomes" id="UP000593562">
    <property type="component" value="Unassembled WGS sequence"/>
</dbReference>
<organism evidence="9 10">
    <name type="scientific">Tripterygium wilfordii</name>
    <name type="common">Thunder God vine</name>
    <dbReference type="NCBI Taxonomy" id="458696"/>
    <lineage>
        <taxon>Eukaryota</taxon>
        <taxon>Viridiplantae</taxon>
        <taxon>Streptophyta</taxon>
        <taxon>Embryophyta</taxon>
        <taxon>Tracheophyta</taxon>
        <taxon>Spermatophyta</taxon>
        <taxon>Magnoliopsida</taxon>
        <taxon>eudicotyledons</taxon>
        <taxon>Gunneridae</taxon>
        <taxon>Pentapetalae</taxon>
        <taxon>rosids</taxon>
        <taxon>fabids</taxon>
        <taxon>Celastrales</taxon>
        <taxon>Celastraceae</taxon>
        <taxon>Tripterygium</taxon>
    </lineage>
</organism>
<accession>A0A7J7CDK4</accession>
<feature type="region of interest" description="Disordered" evidence="7">
    <location>
        <begin position="1"/>
        <end position="38"/>
    </location>
</feature>